<gene>
    <name evidence="8" type="ORF">Ato02nite_071420</name>
</gene>
<dbReference type="InterPro" id="IPR002204">
    <property type="entry name" value="3-OH-isobutyrate_DH-rel_CS"/>
</dbReference>
<dbReference type="Proteomes" id="UP000677082">
    <property type="component" value="Unassembled WGS sequence"/>
</dbReference>
<evidence type="ECO:0000256" key="3">
    <source>
        <dbReference type="ARBA" id="ARBA00023027"/>
    </source>
</evidence>
<evidence type="ECO:0000256" key="4">
    <source>
        <dbReference type="PIRSR" id="PIRSR000103-1"/>
    </source>
</evidence>
<accession>A0A919TG14</accession>
<dbReference type="SUPFAM" id="SSF51735">
    <property type="entry name" value="NAD(P)-binding Rossmann-fold domains"/>
    <property type="match status" value="1"/>
</dbReference>
<sequence>MVLGFLGLGVMGRPMAANLVAAGDDLVVWTRSGAALPGARGAAGPPEVFERAEVVFLMLANAEAIDTVIGPHVADRTVVHMGTTAPDYSARLGDRIRAYGGRYVEAPVSGSRGPAEAGQLVAMLAGEDGDRRQVRPLLAPMCRAVFECGPVPNGLLMKLAVNTFLISMVTGLAEAFHFAEGVGLDQALLKDVLDAGPMASFVSQGKSGKIVDRDFAVQASIRDVHYNNRLIVEAARAHRIAAPLLDVCRELYAETEQLGRGTEDMASVIHAVTARTATGTATASSRNGAGNAAAAEPRN</sequence>
<organism evidence="8 9">
    <name type="scientific">Paractinoplanes toevensis</name>
    <dbReference type="NCBI Taxonomy" id="571911"/>
    <lineage>
        <taxon>Bacteria</taxon>
        <taxon>Bacillati</taxon>
        <taxon>Actinomycetota</taxon>
        <taxon>Actinomycetes</taxon>
        <taxon>Micromonosporales</taxon>
        <taxon>Micromonosporaceae</taxon>
        <taxon>Paractinoplanes</taxon>
    </lineage>
</organism>
<dbReference type="InterPro" id="IPR051265">
    <property type="entry name" value="HIBADH-related_NP60_sf"/>
</dbReference>
<dbReference type="GO" id="GO:0016054">
    <property type="term" value="P:organic acid catabolic process"/>
    <property type="evidence" value="ECO:0007669"/>
    <property type="project" value="UniProtKB-ARBA"/>
</dbReference>
<feature type="domain" description="6-phosphogluconate dehydrogenase NADP-binding" evidence="6">
    <location>
        <begin position="3"/>
        <end position="148"/>
    </location>
</feature>
<evidence type="ECO:0000313" key="8">
    <source>
        <dbReference type="EMBL" id="GIM95349.1"/>
    </source>
</evidence>
<dbReference type="Pfam" id="PF14833">
    <property type="entry name" value="NAD_binding_11"/>
    <property type="match status" value="1"/>
</dbReference>
<keyword evidence="3" id="KW-0520">NAD</keyword>
<feature type="active site" evidence="4">
    <location>
        <position position="158"/>
    </location>
</feature>
<dbReference type="GO" id="GO:0050661">
    <property type="term" value="F:NADP binding"/>
    <property type="evidence" value="ECO:0007669"/>
    <property type="project" value="InterPro"/>
</dbReference>
<dbReference type="SUPFAM" id="SSF48179">
    <property type="entry name" value="6-phosphogluconate dehydrogenase C-terminal domain-like"/>
    <property type="match status" value="1"/>
</dbReference>
<dbReference type="EMBL" id="BOQN01000092">
    <property type="protein sequence ID" value="GIM95349.1"/>
    <property type="molecule type" value="Genomic_DNA"/>
</dbReference>
<reference evidence="8 9" key="1">
    <citation type="submission" date="2021-03" db="EMBL/GenBank/DDBJ databases">
        <title>Whole genome shotgun sequence of Actinoplanes toevensis NBRC 105298.</title>
        <authorList>
            <person name="Komaki H."/>
            <person name="Tamura T."/>
        </authorList>
    </citation>
    <scope>NUCLEOTIDE SEQUENCE [LARGE SCALE GENOMIC DNA]</scope>
    <source>
        <strain evidence="8 9">NBRC 105298</strain>
    </source>
</reference>
<keyword evidence="2" id="KW-0560">Oxidoreductase</keyword>
<dbReference type="InterPro" id="IPR015815">
    <property type="entry name" value="HIBADH-related"/>
</dbReference>
<proteinExistence type="inferred from homology"/>
<evidence type="ECO:0000259" key="7">
    <source>
        <dbReference type="Pfam" id="PF14833"/>
    </source>
</evidence>
<evidence type="ECO:0000313" key="9">
    <source>
        <dbReference type="Proteomes" id="UP000677082"/>
    </source>
</evidence>
<dbReference type="InterPro" id="IPR013328">
    <property type="entry name" value="6PGD_dom2"/>
</dbReference>
<comment type="caution">
    <text evidence="8">The sequence shown here is derived from an EMBL/GenBank/DDBJ whole genome shotgun (WGS) entry which is preliminary data.</text>
</comment>
<name>A0A919TG14_9ACTN</name>
<dbReference type="AlphaFoldDB" id="A0A919TG14"/>
<dbReference type="InterPro" id="IPR006115">
    <property type="entry name" value="6PGDH_NADP-bd"/>
</dbReference>
<dbReference type="PROSITE" id="PS00895">
    <property type="entry name" value="3_HYDROXYISOBUT_DH"/>
    <property type="match status" value="1"/>
</dbReference>
<dbReference type="InterPro" id="IPR029154">
    <property type="entry name" value="HIBADH-like_NADP-bd"/>
</dbReference>
<dbReference type="PANTHER" id="PTHR43580:SF2">
    <property type="entry name" value="CYTOKINE-LIKE NUCLEAR FACTOR N-PAC"/>
    <property type="match status" value="1"/>
</dbReference>
<evidence type="ECO:0000256" key="5">
    <source>
        <dbReference type="SAM" id="MobiDB-lite"/>
    </source>
</evidence>
<evidence type="ECO:0000256" key="2">
    <source>
        <dbReference type="ARBA" id="ARBA00023002"/>
    </source>
</evidence>
<evidence type="ECO:0000259" key="6">
    <source>
        <dbReference type="Pfam" id="PF03446"/>
    </source>
</evidence>
<dbReference type="Pfam" id="PF03446">
    <property type="entry name" value="NAD_binding_2"/>
    <property type="match status" value="1"/>
</dbReference>
<feature type="region of interest" description="Disordered" evidence="5">
    <location>
        <begin position="277"/>
        <end position="299"/>
    </location>
</feature>
<dbReference type="RefSeq" id="WP_213011077.1">
    <property type="nucleotide sequence ID" value="NZ_BOQN01000092.1"/>
</dbReference>
<keyword evidence="9" id="KW-1185">Reference proteome</keyword>
<dbReference type="Gene3D" id="3.40.50.720">
    <property type="entry name" value="NAD(P)-binding Rossmann-like Domain"/>
    <property type="match status" value="1"/>
</dbReference>
<dbReference type="Gene3D" id="1.10.1040.10">
    <property type="entry name" value="N-(1-d-carboxylethyl)-l-norvaline Dehydrogenase, domain 2"/>
    <property type="match status" value="1"/>
</dbReference>
<evidence type="ECO:0000256" key="1">
    <source>
        <dbReference type="ARBA" id="ARBA00009080"/>
    </source>
</evidence>
<dbReference type="PIRSF" id="PIRSF000103">
    <property type="entry name" value="HIBADH"/>
    <property type="match status" value="1"/>
</dbReference>
<dbReference type="PANTHER" id="PTHR43580">
    <property type="entry name" value="OXIDOREDUCTASE GLYR1-RELATED"/>
    <property type="match status" value="1"/>
</dbReference>
<feature type="domain" description="3-hydroxyisobutyrate dehydrogenase-like NAD-binding" evidence="7">
    <location>
        <begin position="154"/>
        <end position="271"/>
    </location>
</feature>
<dbReference type="GO" id="GO:0051287">
    <property type="term" value="F:NAD binding"/>
    <property type="evidence" value="ECO:0007669"/>
    <property type="project" value="InterPro"/>
</dbReference>
<protein>
    <submittedName>
        <fullName evidence="8">6-phosphogluconate dehydrogenase</fullName>
    </submittedName>
</protein>
<dbReference type="InterPro" id="IPR036291">
    <property type="entry name" value="NAD(P)-bd_dom_sf"/>
</dbReference>
<comment type="similarity">
    <text evidence="1">Belongs to the HIBADH-related family.</text>
</comment>
<dbReference type="InterPro" id="IPR008927">
    <property type="entry name" value="6-PGluconate_DH-like_C_sf"/>
</dbReference>
<dbReference type="GO" id="GO:0016491">
    <property type="term" value="F:oxidoreductase activity"/>
    <property type="evidence" value="ECO:0007669"/>
    <property type="project" value="UniProtKB-KW"/>
</dbReference>